<dbReference type="EMBL" id="JASWHZ010000001">
    <property type="protein sequence ID" value="MDL2418182.1"/>
    <property type="molecule type" value="Genomic_DNA"/>
</dbReference>
<dbReference type="Proteomes" id="UP001229716">
    <property type="component" value="Unassembled WGS sequence"/>
</dbReference>
<proteinExistence type="predicted"/>
<evidence type="ECO:0000313" key="1">
    <source>
        <dbReference type="EMBL" id="MDL2418182.1"/>
    </source>
</evidence>
<sequence length="54" mass="6216">MIGIVALFILSWIALQIFGKQSLSVLGLLPTKNEQNNLFSHSYLQVCYARWYKV</sequence>
<protein>
    <submittedName>
        <fullName evidence="1">Uncharacterized protein</fullName>
    </submittedName>
</protein>
<organism evidence="1 2">
    <name type="scientific">Bacillus shihchuchen</name>
    <dbReference type="NCBI Taxonomy" id="3036942"/>
    <lineage>
        <taxon>Bacteria</taxon>
        <taxon>Bacillati</taxon>
        <taxon>Bacillota</taxon>
        <taxon>Bacilli</taxon>
        <taxon>Bacillales</taxon>
        <taxon>Bacillaceae</taxon>
        <taxon>Bacillus</taxon>
        <taxon>Bacillus cereus group</taxon>
    </lineage>
</organism>
<keyword evidence="2" id="KW-1185">Reference proteome</keyword>
<reference evidence="1 2" key="1">
    <citation type="journal article" date="2023" name="Int. J. Mol. Sci.">
        <title>Pathogenicity and Genomic Characterization of a Novel Genospecies, Bacillus shihchuchen, of the Bacillus cereus Group Isolated from Chinese Softshell Turtle (Pelodiscus sinensis).</title>
        <authorList>
            <person name="Cheng L.W."/>
            <person name="Byadgi O.V."/>
            <person name="Tsai C.E."/>
            <person name="Wang P.C."/>
            <person name="Chen S.C."/>
        </authorList>
    </citation>
    <scope>NUCLEOTIDE SEQUENCE [LARGE SCALE GENOMIC DNA]</scope>
    <source>
        <strain evidence="1 2">QF108-045</strain>
    </source>
</reference>
<evidence type="ECO:0000313" key="2">
    <source>
        <dbReference type="Proteomes" id="UP001229716"/>
    </source>
</evidence>
<name>A0ABT7KVK4_9BACI</name>
<accession>A0ABT7KVK4</accession>
<gene>
    <name evidence="1" type="ORF">P6F46_14980</name>
</gene>
<comment type="caution">
    <text evidence="1">The sequence shown here is derived from an EMBL/GenBank/DDBJ whole genome shotgun (WGS) entry which is preliminary data.</text>
</comment>